<accession>K9WDE1</accession>
<organism evidence="5 6">
    <name type="scientific">Allocoleopsis franciscana PCC 7113</name>
    <dbReference type="NCBI Taxonomy" id="1173027"/>
    <lineage>
        <taxon>Bacteria</taxon>
        <taxon>Bacillati</taxon>
        <taxon>Cyanobacteriota</taxon>
        <taxon>Cyanophyceae</taxon>
        <taxon>Coleofasciculales</taxon>
        <taxon>Coleofasciculaceae</taxon>
        <taxon>Allocoleopsis</taxon>
        <taxon>Allocoleopsis franciscana</taxon>
    </lineage>
</organism>
<evidence type="ECO:0000256" key="2">
    <source>
        <dbReference type="ARBA" id="ARBA00010617"/>
    </source>
</evidence>
<dbReference type="Pfam" id="PF00067">
    <property type="entry name" value="p450"/>
    <property type="match status" value="1"/>
</dbReference>
<dbReference type="PRINTS" id="PR00463">
    <property type="entry name" value="EP450I"/>
</dbReference>
<keyword evidence="4" id="KW-0503">Monooxygenase</keyword>
<dbReference type="InterPro" id="IPR036396">
    <property type="entry name" value="Cyt_P450_sf"/>
</dbReference>
<comment type="cofactor">
    <cofactor evidence="1 3">
        <name>heme</name>
        <dbReference type="ChEBI" id="CHEBI:30413"/>
    </cofactor>
</comment>
<dbReference type="CDD" id="cd11053">
    <property type="entry name" value="CYP110-like"/>
    <property type="match status" value="1"/>
</dbReference>
<dbReference type="Proteomes" id="UP000010471">
    <property type="component" value="Chromosome"/>
</dbReference>
<keyword evidence="6" id="KW-1185">Reference proteome</keyword>
<dbReference type="PROSITE" id="PS00086">
    <property type="entry name" value="CYTOCHROME_P450"/>
    <property type="match status" value="1"/>
</dbReference>
<dbReference type="eggNOG" id="COG2124">
    <property type="taxonomic scope" value="Bacteria"/>
</dbReference>
<evidence type="ECO:0000313" key="5">
    <source>
        <dbReference type="EMBL" id="AFZ17821.1"/>
    </source>
</evidence>
<gene>
    <name evidence="5" type="ORF">Mic7113_1972</name>
</gene>
<sequence length="463" mass="53384">MLSPLPNRITSPSWWQLLNWIADPLGFQDRYSRKYGDIFTMRLSGLGSYVVVGNPQAIQEIFSLDSKFDVGRANELAKPLIGQNSVMLMDGNRHRRERKLLMPPFHGERLQTYAQQICLITEQVANQWQVGQPFVARTAMQKVSLEVILQIVFGLSEGERYQQLKPLLTDWINMTDSPLRSSMLFLRFLQQDWGAWTPWGRMKQRQRHIHDLLQAEIEERRTKENEGRTDILSLMMAARDENGQAMSDSELRDELLTILFAGHETTATTLAWAFYQIHQHPDVLEKLLHELDSLGENSNPMEIAKLPYLTAVCQEILRMYPVLPVIFPRITKSPMKIAGYEFDAETTFMPSIYLVHYREDLYPNAQEFLPERFLERQYSSCEYLPFGGGIRRCLGYPLAQLEMKLVLATILSKYQLTLAEDKPVKLQRRGFTLAPTGGVKMVMNGKREKKLSGYQLSDISVKS</sequence>
<name>K9WDE1_9CYAN</name>
<dbReference type="InterPro" id="IPR017972">
    <property type="entry name" value="Cyt_P450_CS"/>
</dbReference>
<dbReference type="PANTHER" id="PTHR24305:SF166">
    <property type="entry name" value="CYTOCHROME P450 12A4, MITOCHONDRIAL-RELATED"/>
    <property type="match status" value="1"/>
</dbReference>
<evidence type="ECO:0000256" key="4">
    <source>
        <dbReference type="RuleBase" id="RU000461"/>
    </source>
</evidence>
<keyword evidence="4" id="KW-0560">Oxidoreductase</keyword>
<dbReference type="KEGG" id="mic:Mic7113_1972"/>
<dbReference type="EMBL" id="CP003630">
    <property type="protein sequence ID" value="AFZ17821.1"/>
    <property type="molecule type" value="Genomic_DNA"/>
</dbReference>
<proteinExistence type="inferred from homology"/>
<feature type="binding site" description="axial binding residue" evidence="3">
    <location>
        <position position="393"/>
    </location>
    <ligand>
        <name>heme</name>
        <dbReference type="ChEBI" id="CHEBI:30413"/>
    </ligand>
    <ligandPart>
        <name>Fe</name>
        <dbReference type="ChEBI" id="CHEBI:18248"/>
    </ligandPart>
</feature>
<comment type="similarity">
    <text evidence="2 4">Belongs to the cytochrome P450 family.</text>
</comment>
<dbReference type="GO" id="GO:0016705">
    <property type="term" value="F:oxidoreductase activity, acting on paired donors, with incorporation or reduction of molecular oxygen"/>
    <property type="evidence" value="ECO:0007669"/>
    <property type="project" value="InterPro"/>
</dbReference>
<reference evidence="5 6" key="1">
    <citation type="submission" date="2012-06" db="EMBL/GenBank/DDBJ databases">
        <title>Finished chromosome of genome of Microcoleus sp. PCC 7113.</title>
        <authorList>
            <consortium name="US DOE Joint Genome Institute"/>
            <person name="Gugger M."/>
            <person name="Coursin T."/>
            <person name="Rippka R."/>
            <person name="Tandeau De Marsac N."/>
            <person name="Huntemann M."/>
            <person name="Wei C.-L."/>
            <person name="Han J."/>
            <person name="Detter J.C."/>
            <person name="Han C."/>
            <person name="Tapia R."/>
            <person name="Chen A."/>
            <person name="Kyrpides N."/>
            <person name="Mavromatis K."/>
            <person name="Markowitz V."/>
            <person name="Szeto E."/>
            <person name="Ivanova N."/>
            <person name="Pagani I."/>
            <person name="Pati A."/>
            <person name="Goodwin L."/>
            <person name="Nordberg H.P."/>
            <person name="Cantor M.N."/>
            <person name="Hua S.X."/>
            <person name="Woyke T."/>
            <person name="Kerfeld C.A."/>
        </authorList>
    </citation>
    <scope>NUCLEOTIDE SEQUENCE [LARGE SCALE GENOMIC DNA]</scope>
    <source>
        <strain evidence="5 6">PCC 7113</strain>
    </source>
</reference>
<keyword evidence="3 4" id="KW-0349">Heme</keyword>
<dbReference type="GO" id="GO:0020037">
    <property type="term" value="F:heme binding"/>
    <property type="evidence" value="ECO:0007669"/>
    <property type="project" value="InterPro"/>
</dbReference>
<dbReference type="HOGENOM" id="CLU_001570_5_1_3"/>
<dbReference type="OrthoDB" id="446280at2"/>
<evidence type="ECO:0000313" key="6">
    <source>
        <dbReference type="Proteomes" id="UP000010471"/>
    </source>
</evidence>
<dbReference type="PATRIC" id="fig|1173027.3.peg.2188"/>
<dbReference type="AlphaFoldDB" id="K9WDE1"/>
<protein>
    <submittedName>
        <fullName evidence="5">Cytochrome P450</fullName>
    </submittedName>
</protein>
<keyword evidence="3 4" id="KW-0408">Iron</keyword>
<dbReference type="InterPro" id="IPR002401">
    <property type="entry name" value="Cyt_P450_E_grp-I"/>
</dbReference>
<dbReference type="SUPFAM" id="SSF48264">
    <property type="entry name" value="Cytochrome P450"/>
    <property type="match status" value="1"/>
</dbReference>
<keyword evidence="3 4" id="KW-0479">Metal-binding</keyword>
<dbReference type="PANTHER" id="PTHR24305">
    <property type="entry name" value="CYTOCHROME P450"/>
    <property type="match status" value="1"/>
</dbReference>
<dbReference type="GO" id="GO:0004497">
    <property type="term" value="F:monooxygenase activity"/>
    <property type="evidence" value="ECO:0007669"/>
    <property type="project" value="UniProtKB-KW"/>
</dbReference>
<dbReference type="InterPro" id="IPR001128">
    <property type="entry name" value="Cyt_P450"/>
</dbReference>
<dbReference type="Gene3D" id="1.10.630.10">
    <property type="entry name" value="Cytochrome P450"/>
    <property type="match status" value="1"/>
</dbReference>
<dbReference type="GO" id="GO:0005506">
    <property type="term" value="F:iron ion binding"/>
    <property type="evidence" value="ECO:0007669"/>
    <property type="project" value="InterPro"/>
</dbReference>
<dbReference type="InterPro" id="IPR050121">
    <property type="entry name" value="Cytochrome_P450_monoxygenase"/>
</dbReference>
<dbReference type="PRINTS" id="PR00385">
    <property type="entry name" value="P450"/>
</dbReference>
<evidence type="ECO:0000256" key="1">
    <source>
        <dbReference type="ARBA" id="ARBA00001971"/>
    </source>
</evidence>
<dbReference type="RefSeq" id="WP_015181973.1">
    <property type="nucleotide sequence ID" value="NC_019738.1"/>
</dbReference>
<dbReference type="STRING" id="1173027.Mic7113_1972"/>
<evidence type="ECO:0000256" key="3">
    <source>
        <dbReference type="PIRSR" id="PIRSR602401-1"/>
    </source>
</evidence>